<dbReference type="GO" id="GO:0005886">
    <property type="term" value="C:plasma membrane"/>
    <property type="evidence" value="ECO:0007669"/>
    <property type="project" value="TreeGrafter"/>
</dbReference>
<dbReference type="WBParaSite" id="maker-unitig_27901-snap-gene-0.2-mRNA-1">
    <property type="protein sequence ID" value="maker-unitig_27901-snap-gene-0.2-mRNA-1"/>
    <property type="gene ID" value="maker-unitig_27901-snap-gene-0.2"/>
</dbReference>
<dbReference type="Proteomes" id="UP000095280">
    <property type="component" value="Unplaced"/>
</dbReference>
<sequence length="109" mass="12153">MFSGTDLCFTVAIDMTASNGSPSQPTSLHYTDPVHAQPVHHRYAKAVARNHFRIYDSLLPAFGFGCRRAARLSVSHEWPLNGDKRQPPFLSRAAAGVLEAYRHCLEEDL</sequence>
<dbReference type="PANTHER" id="PTHR10857">
    <property type="entry name" value="COPINE"/>
    <property type="match status" value="1"/>
</dbReference>
<protein>
    <submittedName>
        <fullName evidence="3">Copine domain-containing protein</fullName>
    </submittedName>
</protein>
<dbReference type="InterPro" id="IPR010734">
    <property type="entry name" value="Copine_C"/>
</dbReference>
<dbReference type="GO" id="GO:0005544">
    <property type="term" value="F:calcium-dependent phospholipid binding"/>
    <property type="evidence" value="ECO:0007669"/>
    <property type="project" value="InterPro"/>
</dbReference>
<accession>A0A1I8FB90</accession>
<reference evidence="3" key="1">
    <citation type="submission" date="2016-11" db="UniProtKB">
        <authorList>
            <consortium name="WormBaseParasite"/>
        </authorList>
    </citation>
    <scope>IDENTIFICATION</scope>
</reference>
<dbReference type="AlphaFoldDB" id="A0A1I8FB90"/>
<name>A0A1I8FB90_9PLAT</name>
<dbReference type="GO" id="GO:0071277">
    <property type="term" value="P:cellular response to calcium ion"/>
    <property type="evidence" value="ECO:0007669"/>
    <property type="project" value="TreeGrafter"/>
</dbReference>
<dbReference type="PANTHER" id="PTHR10857:SF106">
    <property type="entry name" value="C2 DOMAIN-CONTAINING PROTEIN"/>
    <property type="match status" value="1"/>
</dbReference>
<feature type="domain" description="Copine C-terminal" evidence="1">
    <location>
        <begin position="27"/>
        <end position="106"/>
    </location>
</feature>
<evidence type="ECO:0000259" key="1">
    <source>
        <dbReference type="Pfam" id="PF07002"/>
    </source>
</evidence>
<organism evidence="2 3">
    <name type="scientific">Macrostomum lignano</name>
    <dbReference type="NCBI Taxonomy" id="282301"/>
    <lineage>
        <taxon>Eukaryota</taxon>
        <taxon>Metazoa</taxon>
        <taxon>Spiralia</taxon>
        <taxon>Lophotrochozoa</taxon>
        <taxon>Platyhelminthes</taxon>
        <taxon>Rhabditophora</taxon>
        <taxon>Macrostomorpha</taxon>
        <taxon>Macrostomida</taxon>
        <taxon>Macrostomidae</taxon>
        <taxon>Macrostomum</taxon>
    </lineage>
</organism>
<evidence type="ECO:0000313" key="3">
    <source>
        <dbReference type="WBParaSite" id="maker-unitig_27901-snap-gene-0.2-mRNA-1"/>
    </source>
</evidence>
<dbReference type="Pfam" id="PF07002">
    <property type="entry name" value="Copine"/>
    <property type="match status" value="1"/>
</dbReference>
<proteinExistence type="predicted"/>
<dbReference type="InterPro" id="IPR045052">
    <property type="entry name" value="Copine"/>
</dbReference>
<keyword evidence="2" id="KW-1185">Reference proteome</keyword>
<evidence type="ECO:0000313" key="2">
    <source>
        <dbReference type="Proteomes" id="UP000095280"/>
    </source>
</evidence>